<sequence>MSGIDVSIILNVHHEQDLLYPTLRSLLETVEHAHLYNIRSELVIVVDHADEKTLTLLRQYDYSGFDAVKLETTQVHSLGLARNCGVQAASGEYIITADADDLVSRNFIYEFHKNFQQTEKDKLILFPEYYHAFGNENYVCRFYPLAQVGIYRMAGEHPYVSRFMARREDILEILYRDCASHPIYAYEDYDINLRLVSAGFEFEIAADTIVFYRQRRGSIMAALQGDQKRIAYNSDFFSGEGFLRILEQKRSEAVIAQKHIDFKKHYMDSLYIQELVHRANLIDPEIHPYVLHDARFFTNIGIPETFGRAYAKICEILKGQSYTDVFFLPFLSKGGGEKYILNFIREVIKEEKRSCLILLGEELCLSKERCQVPEGVTVLDLYELLGETDREKIPEISVRIIENFANQARIFLKFCPFCVSVMKAYADFFLSYQLVCFYFCPPCYVLNNVLYEDGSEYNFLSEYRNHIDYVISDNHAALAQLEYRIPTYREASETLYTYTQPAERPVVQQEGERRLIWASRLDAQKRPDLLRKIALELHDQGIETPIYVYGSSVLDRFDPEYFRDCPNIVYKGDFRGLESLPFTSGDAFLYTSLFDGLPNVLLEAAEMKIPIITVDVGGISELIQENSGFLVQNSMDDNVLVARYLEQIKAFLAAPQFEIESKVQCLYEHFEQQHAQSTYARRVAAFYELLEKRLK</sequence>
<proteinExistence type="predicted"/>
<dbReference type="SUPFAM" id="SSF53448">
    <property type="entry name" value="Nucleotide-diphospho-sugar transferases"/>
    <property type="match status" value="1"/>
</dbReference>
<accession>A0ABT3Q6J2</accession>
<dbReference type="Gene3D" id="3.40.50.2000">
    <property type="entry name" value="Glycogen Phosphorylase B"/>
    <property type="match status" value="1"/>
</dbReference>
<dbReference type="PANTHER" id="PTHR22916">
    <property type="entry name" value="GLYCOSYLTRANSFERASE"/>
    <property type="match status" value="1"/>
</dbReference>
<dbReference type="PANTHER" id="PTHR22916:SF71">
    <property type="entry name" value="GLYCOSYL TRANSFERASE"/>
    <property type="match status" value="1"/>
</dbReference>
<name>A0ABT3Q6J2_9PROT</name>
<evidence type="ECO:0000313" key="3">
    <source>
        <dbReference type="Proteomes" id="UP001526446"/>
    </source>
</evidence>
<dbReference type="InterPro" id="IPR029044">
    <property type="entry name" value="Nucleotide-diphossugar_trans"/>
</dbReference>
<dbReference type="CDD" id="cd00761">
    <property type="entry name" value="Glyco_tranf_GTA_type"/>
    <property type="match status" value="1"/>
</dbReference>
<keyword evidence="2" id="KW-0808">Transferase</keyword>
<evidence type="ECO:0000313" key="2">
    <source>
        <dbReference type="EMBL" id="MCX2560897.1"/>
    </source>
</evidence>
<dbReference type="EC" id="2.4.-.-" evidence="2"/>
<comment type="caution">
    <text evidence="2">The sequence shown here is derived from an EMBL/GenBank/DDBJ whole genome shotgun (WGS) entry which is preliminary data.</text>
</comment>
<dbReference type="EMBL" id="JAPIUX010000003">
    <property type="protein sequence ID" value="MCX2560897.1"/>
    <property type="molecule type" value="Genomic_DNA"/>
</dbReference>
<dbReference type="InterPro" id="IPR001173">
    <property type="entry name" value="Glyco_trans_2-like"/>
</dbReference>
<gene>
    <name evidence="2" type="ORF">OQ252_05695</name>
</gene>
<dbReference type="RefSeq" id="WP_166120836.1">
    <property type="nucleotide sequence ID" value="NZ_JAPIUX010000003.1"/>
</dbReference>
<dbReference type="Proteomes" id="UP001526446">
    <property type="component" value="Unassembled WGS sequence"/>
</dbReference>
<keyword evidence="2" id="KW-0328">Glycosyltransferase</keyword>
<dbReference type="SUPFAM" id="SSF53756">
    <property type="entry name" value="UDP-Glycosyltransferase/glycogen phosphorylase"/>
    <property type="match status" value="1"/>
</dbReference>
<evidence type="ECO:0000259" key="1">
    <source>
        <dbReference type="Pfam" id="PF00535"/>
    </source>
</evidence>
<dbReference type="Gene3D" id="3.90.550.10">
    <property type="entry name" value="Spore Coat Polysaccharide Biosynthesis Protein SpsA, Chain A"/>
    <property type="match status" value="1"/>
</dbReference>
<feature type="domain" description="Glycosyltransferase 2-like" evidence="1">
    <location>
        <begin position="7"/>
        <end position="137"/>
    </location>
</feature>
<dbReference type="GO" id="GO:0016757">
    <property type="term" value="F:glycosyltransferase activity"/>
    <property type="evidence" value="ECO:0007669"/>
    <property type="project" value="UniProtKB-KW"/>
</dbReference>
<reference evidence="2 3" key="1">
    <citation type="submission" date="2022-11" db="EMBL/GenBank/DDBJ databases">
        <title>Genome sequencing of Acetobacter type strain.</title>
        <authorList>
            <person name="Heo J."/>
            <person name="Lee D."/>
            <person name="Han B.-H."/>
            <person name="Hong S.-B."/>
            <person name="Kwon S.-W."/>
        </authorList>
    </citation>
    <scope>NUCLEOTIDE SEQUENCE [LARGE SCALE GENOMIC DNA]</scope>
    <source>
        <strain evidence="2 3">KACC 21251</strain>
    </source>
</reference>
<protein>
    <submittedName>
        <fullName evidence="2">Glycosyltransferase</fullName>
        <ecNumber evidence="2">2.4.-.-</ecNumber>
    </submittedName>
</protein>
<keyword evidence="3" id="KW-1185">Reference proteome</keyword>
<dbReference type="Pfam" id="PF00535">
    <property type="entry name" value="Glycos_transf_2"/>
    <property type="match status" value="1"/>
</dbReference>
<organism evidence="2 3">
    <name type="scientific">Acetobacter farinalis</name>
    <dbReference type="NCBI Taxonomy" id="1260984"/>
    <lineage>
        <taxon>Bacteria</taxon>
        <taxon>Pseudomonadati</taxon>
        <taxon>Pseudomonadota</taxon>
        <taxon>Alphaproteobacteria</taxon>
        <taxon>Acetobacterales</taxon>
        <taxon>Acetobacteraceae</taxon>
        <taxon>Acetobacter</taxon>
    </lineage>
</organism>
<dbReference type="Pfam" id="PF13692">
    <property type="entry name" value="Glyco_trans_1_4"/>
    <property type="match status" value="1"/>
</dbReference>